<feature type="transmembrane region" description="Helical" evidence="1">
    <location>
        <begin position="216"/>
        <end position="240"/>
    </location>
</feature>
<evidence type="ECO:0000313" key="3">
    <source>
        <dbReference type="Proteomes" id="UP001305521"/>
    </source>
</evidence>
<keyword evidence="1" id="KW-0812">Transmembrane</keyword>
<evidence type="ECO:0000256" key="1">
    <source>
        <dbReference type="SAM" id="Phobius"/>
    </source>
</evidence>
<name>A0ABZ0PIE0_9PROT</name>
<protein>
    <submittedName>
        <fullName evidence="2">Uncharacterized protein</fullName>
    </submittedName>
</protein>
<accession>A0ABZ0PIE0</accession>
<feature type="transmembrane region" description="Helical" evidence="1">
    <location>
        <begin position="55"/>
        <end position="76"/>
    </location>
</feature>
<dbReference type="Proteomes" id="UP001305521">
    <property type="component" value="Chromosome"/>
</dbReference>
<keyword evidence="1" id="KW-1133">Transmembrane helix</keyword>
<dbReference type="EMBL" id="CP137852">
    <property type="protein sequence ID" value="WPB85485.1"/>
    <property type="molecule type" value="Genomic_DNA"/>
</dbReference>
<organism evidence="2 3">
    <name type="scientific">Sediminicoccus rosea</name>
    <dbReference type="NCBI Taxonomy" id="1225128"/>
    <lineage>
        <taxon>Bacteria</taxon>
        <taxon>Pseudomonadati</taxon>
        <taxon>Pseudomonadota</taxon>
        <taxon>Alphaproteobacteria</taxon>
        <taxon>Acetobacterales</taxon>
        <taxon>Roseomonadaceae</taxon>
        <taxon>Sediminicoccus</taxon>
    </lineage>
</organism>
<sequence>MWRFSFFRSLGLMARTWPFLLLQVLLHAGIVALHLALITAGAGLGQILGLVFDPQFLDVAMMLGGAAGAGLAALLIHQRRARILHELTAAHLAAMVTLLEGGTLPAGRAQIGAARALVAARFPDPAALLRLEGLLRRAMDAALELLHGLTRRLIQTTLVSQLLVLLRATLRFLAGPASLVIIAQALRPSTGEPWAAARQGLILYAQNIGAMMRNRLVLLPPTVLLVVGSFALLLAPSVAIARAMPGDWSGGGLFLAMFLAWAVKRALMDPFNRACLLQVFLRHPAGPAPDALWLAHMERDSPAFRELSAPREKG</sequence>
<reference evidence="2 3" key="1">
    <citation type="submission" date="2023-11" db="EMBL/GenBank/DDBJ databases">
        <title>Arctic aerobic anoxygenic photoheterotroph Sediminicoccus rosea KRV36 adapts its photosynthesis to long days of polar summer.</title>
        <authorList>
            <person name="Tomasch J."/>
            <person name="Kopejtka K."/>
            <person name="Bily T."/>
            <person name="Gardiner A.T."/>
            <person name="Gardian Z."/>
            <person name="Shivaramu S."/>
            <person name="Koblizek M."/>
            <person name="Engelhardt F."/>
            <person name="Kaftan D."/>
        </authorList>
    </citation>
    <scope>NUCLEOTIDE SEQUENCE [LARGE SCALE GENOMIC DNA]</scope>
    <source>
        <strain evidence="2 3">R-30</strain>
    </source>
</reference>
<dbReference type="RefSeq" id="WP_318649456.1">
    <property type="nucleotide sequence ID" value="NZ_CP137852.1"/>
</dbReference>
<proteinExistence type="predicted"/>
<evidence type="ECO:0000313" key="2">
    <source>
        <dbReference type="EMBL" id="WPB85485.1"/>
    </source>
</evidence>
<keyword evidence="1" id="KW-0472">Membrane</keyword>
<gene>
    <name evidence="2" type="ORF">R9Z33_01105</name>
</gene>
<keyword evidence="3" id="KW-1185">Reference proteome</keyword>
<feature type="transmembrane region" description="Helical" evidence="1">
    <location>
        <begin position="246"/>
        <end position="263"/>
    </location>
</feature>